<dbReference type="EMBL" id="KQ085914">
    <property type="protein sequence ID" value="KLO16562.1"/>
    <property type="molecule type" value="Genomic_DNA"/>
</dbReference>
<name>A0A0H2RY64_9AGAM</name>
<evidence type="ECO:0000313" key="2">
    <source>
        <dbReference type="Proteomes" id="UP000053477"/>
    </source>
</evidence>
<accession>A0A0H2RY64</accession>
<dbReference type="Proteomes" id="UP000053477">
    <property type="component" value="Unassembled WGS sequence"/>
</dbReference>
<proteinExistence type="predicted"/>
<reference evidence="1 2" key="1">
    <citation type="submission" date="2015-04" db="EMBL/GenBank/DDBJ databases">
        <title>Complete genome sequence of Schizopora paradoxa KUC8140, a cosmopolitan wood degrader in East Asia.</title>
        <authorList>
            <consortium name="DOE Joint Genome Institute"/>
            <person name="Min B."/>
            <person name="Park H."/>
            <person name="Jang Y."/>
            <person name="Kim J.-J."/>
            <person name="Kim K.H."/>
            <person name="Pangilinan J."/>
            <person name="Lipzen A."/>
            <person name="Riley R."/>
            <person name="Grigoriev I.V."/>
            <person name="Spatafora J.W."/>
            <person name="Choi I.-G."/>
        </authorList>
    </citation>
    <scope>NUCLEOTIDE SEQUENCE [LARGE SCALE GENOMIC DNA]</scope>
    <source>
        <strain evidence="1 2">KUC8140</strain>
    </source>
</reference>
<keyword evidence="2" id="KW-1185">Reference proteome</keyword>
<organism evidence="1 2">
    <name type="scientific">Schizopora paradoxa</name>
    <dbReference type="NCBI Taxonomy" id="27342"/>
    <lineage>
        <taxon>Eukaryota</taxon>
        <taxon>Fungi</taxon>
        <taxon>Dikarya</taxon>
        <taxon>Basidiomycota</taxon>
        <taxon>Agaricomycotina</taxon>
        <taxon>Agaricomycetes</taxon>
        <taxon>Hymenochaetales</taxon>
        <taxon>Schizoporaceae</taxon>
        <taxon>Schizopora</taxon>
    </lineage>
</organism>
<dbReference type="AlphaFoldDB" id="A0A0H2RY64"/>
<evidence type="ECO:0000313" key="1">
    <source>
        <dbReference type="EMBL" id="KLO16562.1"/>
    </source>
</evidence>
<sequence length="319" mass="35776">MSIVSLPRAVHLHAHRHQLPIFYSPFLSLLILPSTQWLSLRTERYLQPNVRPARTIGIHILRAARLPLTVSYTRIDAPFFRVHPDAPSPFAYTKTAPSVGIRRSGNPIADCGRSLYSRLPVHPCSRSQHTAPYDDMSCVRAGTERSDRQHFSKVLFRNEASLFSAKNPTSTQNARVIQDSEPCNDSDPAKVEYFVEGESKKGLECRDMVYRRIAAVFGNVPESFLGAHLIIGTLCAVLEELISTKRYGALVVRGGKYACSAFKASELHSHLFNGTVQKAKSKDIAMFVGKDWTSKLSISLPCRILSLNFNHSFERQEFC</sequence>
<protein>
    <submittedName>
        <fullName evidence="1">Uncharacterized protein</fullName>
    </submittedName>
</protein>
<gene>
    <name evidence="1" type="ORF">SCHPADRAFT_887635</name>
</gene>
<dbReference type="InParanoid" id="A0A0H2RY64"/>